<evidence type="ECO:0000256" key="3">
    <source>
        <dbReference type="ARBA" id="ARBA00022475"/>
    </source>
</evidence>
<keyword evidence="6 8" id="KW-1133">Transmembrane helix</keyword>
<evidence type="ECO:0000256" key="1">
    <source>
        <dbReference type="ARBA" id="ARBA00004429"/>
    </source>
</evidence>
<evidence type="ECO:0000313" key="10">
    <source>
        <dbReference type="Proteomes" id="UP001388366"/>
    </source>
</evidence>
<feature type="transmembrane region" description="Helical" evidence="8">
    <location>
        <begin position="102"/>
        <end position="122"/>
    </location>
</feature>
<feature type="transmembrane region" description="Helical" evidence="8">
    <location>
        <begin position="166"/>
        <end position="186"/>
    </location>
</feature>
<feature type="transmembrane region" description="Helical" evidence="8">
    <location>
        <begin position="295"/>
        <end position="317"/>
    </location>
</feature>
<feature type="transmembrane region" description="Helical" evidence="8">
    <location>
        <begin position="337"/>
        <end position="355"/>
    </location>
</feature>
<comment type="subcellular location">
    <subcellularLocation>
        <location evidence="1">Cell inner membrane</location>
        <topology evidence="1">Multi-pass membrane protein</topology>
    </subcellularLocation>
</comment>
<dbReference type="PANTHER" id="PTHR35334:SF2">
    <property type="entry name" value="SERINE TRANSPORTER SDAC"/>
    <property type="match status" value="1"/>
</dbReference>
<feature type="transmembrane region" description="Helical" evidence="8">
    <location>
        <begin position="250"/>
        <end position="268"/>
    </location>
</feature>
<protein>
    <submittedName>
        <fullName evidence="9">Aromatic amino acid transport family protein</fullName>
    </submittedName>
</protein>
<dbReference type="EMBL" id="JBBMQU010000058">
    <property type="protein sequence ID" value="MEM5553007.1"/>
    <property type="molecule type" value="Genomic_DNA"/>
</dbReference>
<evidence type="ECO:0000256" key="4">
    <source>
        <dbReference type="ARBA" id="ARBA00022519"/>
    </source>
</evidence>
<feature type="transmembrane region" description="Helical" evidence="8">
    <location>
        <begin position="51"/>
        <end position="73"/>
    </location>
</feature>
<dbReference type="InterPro" id="IPR018227">
    <property type="entry name" value="Amino_acid_transport_2"/>
</dbReference>
<feature type="transmembrane region" description="Helical" evidence="8">
    <location>
        <begin position="367"/>
        <end position="385"/>
    </location>
</feature>
<feature type="transmembrane region" description="Helical" evidence="8">
    <location>
        <begin position="27"/>
        <end position="45"/>
    </location>
</feature>
<dbReference type="Proteomes" id="UP001388366">
    <property type="component" value="Unassembled WGS sequence"/>
</dbReference>
<comment type="caution">
    <text evidence="9">The sequence shown here is derived from an EMBL/GenBank/DDBJ whole genome shotgun (WGS) entry which is preliminary data.</text>
</comment>
<evidence type="ECO:0000256" key="7">
    <source>
        <dbReference type="ARBA" id="ARBA00023136"/>
    </source>
</evidence>
<keyword evidence="2" id="KW-0813">Transport</keyword>
<evidence type="ECO:0000256" key="6">
    <source>
        <dbReference type="ARBA" id="ARBA00022989"/>
    </source>
</evidence>
<proteinExistence type="predicted"/>
<dbReference type="RefSeq" id="WP_054206856.1">
    <property type="nucleotide sequence ID" value="NZ_BDDS01000032.1"/>
</dbReference>
<gene>
    <name evidence="9" type="ORF">WNY63_19995</name>
</gene>
<keyword evidence="4" id="KW-0997">Cell inner membrane</keyword>
<sequence length="419" mass="45954">MNSSTDAAQFEASTTSKSKWNFHDTQWVLSLFGTAVGAGILFLPINIGIGGFWPLVILACLAFPMTFLAHRGLARFVLSSKNKDADFTDVVEEHFGVNAGRLISLLYFLSIFPILLIYGVGLTNTVDSFIVNQLGMESPPRVLLSGVLVAGMISLMLGGERLMLRAFAILVYPLVGILFFLSLYLIPSWQMPNMSFPEFGSFSQTLWLSIPIIVFSFSHAAAISSFANIQRGHYGKEATAKSEAILKRTSLLLIVFVLLFVFSCVLSLTSEQMLQAKAQNVSVLSYLANVTDNSFIATLGPLVAFIAITSSFLGHFLGARESFNGLVTKQTKLDVKIADKIGVAIMFFAIWFCAVQNPSILDMMDKLSGPIIAMILFIMPMIAVYKVPALQKYRGRFSTLFVLFVGVLAVMALLYSFIS</sequence>
<feature type="transmembrane region" description="Helical" evidence="8">
    <location>
        <begin position="397"/>
        <end position="418"/>
    </location>
</feature>
<organism evidence="9 10">
    <name type="scientific">Pseudoalteromonas neustonica</name>
    <dbReference type="NCBI Taxonomy" id="1840331"/>
    <lineage>
        <taxon>Bacteria</taxon>
        <taxon>Pseudomonadati</taxon>
        <taxon>Pseudomonadota</taxon>
        <taxon>Gammaproteobacteria</taxon>
        <taxon>Alteromonadales</taxon>
        <taxon>Pseudoalteromonadaceae</taxon>
        <taxon>Pseudoalteromonas</taxon>
    </lineage>
</organism>
<name>A0ABU9U7J2_9GAMM</name>
<evidence type="ECO:0000256" key="5">
    <source>
        <dbReference type="ARBA" id="ARBA00022692"/>
    </source>
</evidence>
<feature type="transmembrane region" description="Helical" evidence="8">
    <location>
        <begin position="142"/>
        <end position="159"/>
    </location>
</feature>
<keyword evidence="5 8" id="KW-0812">Transmembrane</keyword>
<keyword evidence="3" id="KW-1003">Cell membrane</keyword>
<dbReference type="Pfam" id="PF03222">
    <property type="entry name" value="Trp_Tyr_perm"/>
    <property type="match status" value="1"/>
</dbReference>
<accession>A0ABU9U7J2</accession>
<evidence type="ECO:0000256" key="2">
    <source>
        <dbReference type="ARBA" id="ARBA00022448"/>
    </source>
</evidence>
<dbReference type="PANTHER" id="PTHR35334">
    <property type="entry name" value="SERINE TRANSPORTER"/>
    <property type="match status" value="1"/>
</dbReference>
<keyword evidence="7 8" id="KW-0472">Membrane</keyword>
<evidence type="ECO:0000313" key="9">
    <source>
        <dbReference type="EMBL" id="MEM5553007.1"/>
    </source>
</evidence>
<reference evidence="9 10" key="1">
    <citation type="submission" date="2024-03" db="EMBL/GenBank/DDBJ databases">
        <title>Community enrichment and isolation of bacterial strains for fucoidan degradation.</title>
        <authorList>
            <person name="Sichert A."/>
        </authorList>
    </citation>
    <scope>NUCLEOTIDE SEQUENCE [LARGE SCALE GENOMIC DNA]</scope>
    <source>
        <strain evidence="9 10">AS81</strain>
    </source>
</reference>
<evidence type="ECO:0000256" key="8">
    <source>
        <dbReference type="SAM" id="Phobius"/>
    </source>
</evidence>
<feature type="transmembrane region" description="Helical" evidence="8">
    <location>
        <begin position="206"/>
        <end position="229"/>
    </location>
</feature>
<keyword evidence="10" id="KW-1185">Reference proteome</keyword>